<comment type="caution">
    <text evidence="1">The sequence shown here is derived from an EMBL/GenBank/DDBJ whole genome shotgun (WGS) entry which is preliminary data.</text>
</comment>
<dbReference type="EMBL" id="JADEWN010000059">
    <property type="protein sequence ID" value="MBE9192563.1"/>
    <property type="molecule type" value="Genomic_DNA"/>
</dbReference>
<evidence type="ECO:0000313" key="2">
    <source>
        <dbReference type="Proteomes" id="UP000651156"/>
    </source>
</evidence>
<reference evidence="1 2" key="1">
    <citation type="submission" date="2020-10" db="EMBL/GenBank/DDBJ databases">
        <authorList>
            <person name="Castelo-Branco R."/>
            <person name="Eusebio N."/>
            <person name="Adriana R."/>
            <person name="Vieira A."/>
            <person name="Brugerolle De Fraissinette N."/>
            <person name="Rezende De Castro R."/>
            <person name="Schneider M.P."/>
            <person name="Vasconcelos V."/>
            <person name="Leao P.N."/>
        </authorList>
    </citation>
    <scope>NUCLEOTIDE SEQUENCE [LARGE SCALE GENOMIC DNA]</scope>
    <source>
        <strain evidence="1 2">LEGE 06123</strain>
    </source>
</reference>
<dbReference type="RefSeq" id="WP_193933987.1">
    <property type="nucleotide sequence ID" value="NZ_CAWPMZ010000095.1"/>
</dbReference>
<gene>
    <name evidence="1" type="ORF">IQ230_19855</name>
</gene>
<name>A0ABR9UZA6_9CHRO</name>
<accession>A0ABR9UZA6</accession>
<protein>
    <submittedName>
        <fullName evidence="1">Uncharacterized protein</fullName>
    </submittedName>
</protein>
<dbReference type="Proteomes" id="UP000651156">
    <property type="component" value="Unassembled WGS sequence"/>
</dbReference>
<sequence>MLEEIEAKVAKMPPPQLIQVPPKSRLALTLHESYPQGLTITWQWTLAKVSEALVARNTAEILELLFIQLDYTQLIGNAVEDVRSLVRQPADENLLIKIEAKLDSFKKLMGEYLKQPQTHTLQSNDLLDEFNYIIQELQSLDVVGVGAFMLASGSYLALLQEQASLGEIEWSCVKKQAIKYSQYAASVTPKLFRLTVGQIDKACYCINWEAESQERSMQYECHYFDGKDMHLFLAISPNAEMECNKHRLLMFQSVTDKVNQTAVKPVRTALKQWQKMAASL</sequence>
<evidence type="ECO:0000313" key="1">
    <source>
        <dbReference type="EMBL" id="MBE9192563.1"/>
    </source>
</evidence>
<proteinExistence type="predicted"/>
<organism evidence="1 2">
    <name type="scientific">Gloeocapsopsis crepidinum LEGE 06123</name>
    <dbReference type="NCBI Taxonomy" id="588587"/>
    <lineage>
        <taxon>Bacteria</taxon>
        <taxon>Bacillati</taxon>
        <taxon>Cyanobacteriota</taxon>
        <taxon>Cyanophyceae</taxon>
        <taxon>Oscillatoriophycideae</taxon>
        <taxon>Chroococcales</taxon>
        <taxon>Chroococcaceae</taxon>
        <taxon>Gloeocapsopsis</taxon>
    </lineage>
</organism>
<keyword evidence="2" id="KW-1185">Reference proteome</keyword>